<dbReference type="RefSeq" id="WP_103682676.1">
    <property type="nucleotide sequence ID" value="NZ_PQGG01000003.1"/>
</dbReference>
<evidence type="ECO:0000256" key="2">
    <source>
        <dbReference type="RuleBase" id="RU362080"/>
    </source>
</evidence>
<evidence type="ECO:0000313" key="5">
    <source>
        <dbReference type="Proteomes" id="UP000237222"/>
    </source>
</evidence>
<organism evidence="3 5">
    <name type="scientific">Zhongshania marina</name>
    <dbReference type="NCBI Taxonomy" id="2304603"/>
    <lineage>
        <taxon>Bacteria</taxon>
        <taxon>Pseudomonadati</taxon>
        <taxon>Pseudomonadota</taxon>
        <taxon>Gammaproteobacteria</taxon>
        <taxon>Cellvibrionales</taxon>
        <taxon>Spongiibacteraceae</taxon>
        <taxon>Zhongshania</taxon>
    </lineage>
</organism>
<dbReference type="Gene3D" id="3.40.1620.10">
    <property type="entry name" value="YefM-like domain"/>
    <property type="match status" value="1"/>
</dbReference>
<proteinExistence type="inferred from homology"/>
<dbReference type="InterPro" id="IPR036165">
    <property type="entry name" value="YefM-like_sf"/>
</dbReference>
<comment type="function">
    <text evidence="2">Antitoxin component of a type II toxin-antitoxin (TA) system.</text>
</comment>
<dbReference type="Proteomes" id="UP000274695">
    <property type="component" value="Unassembled WGS sequence"/>
</dbReference>
<dbReference type="AlphaFoldDB" id="A0A2S4HKX6"/>
<dbReference type="EMBL" id="RHGB01000033">
    <property type="protein sequence ID" value="RNL57903.1"/>
    <property type="molecule type" value="Genomic_DNA"/>
</dbReference>
<name>A0A2S4HKX6_9GAMM</name>
<sequence>MRIISFSDARNKLKSVLDQVVSDADYTVITRRDSEDAVVMSLEQFNGLMETVHLLKSPANAAHLSKSIKQYRAGNTKQHELTND</sequence>
<dbReference type="OrthoDB" id="9802003at2"/>
<dbReference type="InterPro" id="IPR006442">
    <property type="entry name" value="Antitoxin_Phd/YefM"/>
</dbReference>
<accession>A0A2S4HKX6</accession>
<dbReference type="Proteomes" id="UP000237222">
    <property type="component" value="Unassembled WGS sequence"/>
</dbReference>
<dbReference type="EMBL" id="PQGG01000003">
    <property type="protein sequence ID" value="POP54633.1"/>
    <property type="molecule type" value="Genomic_DNA"/>
</dbReference>
<reference evidence="3" key="1">
    <citation type="submission" date="2018-01" db="EMBL/GenBank/DDBJ databases">
        <authorList>
            <person name="Yu X.-D."/>
        </authorList>
    </citation>
    <scope>NUCLEOTIDE SEQUENCE</scope>
    <source>
        <strain evidence="3">ZX-21</strain>
    </source>
</reference>
<dbReference type="PANTHER" id="PTHR33713:SF6">
    <property type="entry name" value="ANTITOXIN YEFM"/>
    <property type="match status" value="1"/>
</dbReference>
<dbReference type="InterPro" id="IPR051405">
    <property type="entry name" value="phD/YefM_antitoxin"/>
</dbReference>
<gene>
    <name evidence="3" type="ORF">C0068_01250</name>
    <name evidence="4" type="ORF">D0911_18600</name>
</gene>
<comment type="similarity">
    <text evidence="1 2">Belongs to the phD/YefM antitoxin family.</text>
</comment>
<evidence type="ECO:0000313" key="6">
    <source>
        <dbReference type="Proteomes" id="UP000274695"/>
    </source>
</evidence>
<protein>
    <recommendedName>
        <fullName evidence="2">Antitoxin</fullName>
    </recommendedName>
</protein>
<comment type="caution">
    <text evidence="3">The sequence shown here is derived from an EMBL/GenBank/DDBJ whole genome shotgun (WGS) entry which is preliminary data.</text>
</comment>
<evidence type="ECO:0000313" key="3">
    <source>
        <dbReference type="EMBL" id="POP54633.1"/>
    </source>
</evidence>
<reference evidence="4 6" key="2">
    <citation type="submission" date="2018-10" db="EMBL/GenBank/DDBJ databases">
        <title>Draft genome sequence of Zhongshania sp. DSW25-10.</title>
        <authorList>
            <person name="Oh J."/>
        </authorList>
    </citation>
    <scope>NUCLEOTIDE SEQUENCE [LARGE SCALE GENOMIC DNA]</scope>
    <source>
        <strain evidence="4 6">DSW25-10</strain>
    </source>
</reference>
<dbReference type="PANTHER" id="PTHR33713">
    <property type="entry name" value="ANTITOXIN YAFN-RELATED"/>
    <property type="match status" value="1"/>
</dbReference>
<dbReference type="SUPFAM" id="SSF143120">
    <property type="entry name" value="YefM-like"/>
    <property type="match status" value="1"/>
</dbReference>
<evidence type="ECO:0000313" key="4">
    <source>
        <dbReference type="EMBL" id="RNL57903.1"/>
    </source>
</evidence>
<dbReference type="Pfam" id="PF02604">
    <property type="entry name" value="PhdYeFM_antitox"/>
    <property type="match status" value="1"/>
</dbReference>
<keyword evidence="6" id="KW-1185">Reference proteome</keyword>
<dbReference type="NCBIfam" id="TIGR01552">
    <property type="entry name" value="phd_fam"/>
    <property type="match status" value="1"/>
</dbReference>
<dbReference type="Gene3D" id="6.10.250.330">
    <property type="match status" value="1"/>
</dbReference>
<evidence type="ECO:0000256" key="1">
    <source>
        <dbReference type="ARBA" id="ARBA00009981"/>
    </source>
</evidence>